<evidence type="ECO:0008006" key="3">
    <source>
        <dbReference type="Google" id="ProtNLM"/>
    </source>
</evidence>
<protein>
    <recommendedName>
        <fullName evidence="3">Transposase domain-containing protein</fullName>
    </recommendedName>
</protein>
<organism evidence="1 2">
    <name type="scientific">Rhizophagus irregularis (strain DAOM 197198w)</name>
    <name type="common">Glomus intraradices</name>
    <dbReference type="NCBI Taxonomy" id="1432141"/>
    <lineage>
        <taxon>Eukaryota</taxon>
        <taxon>Fungi</taxon>
        <taxon>Fungi incertae sedis</taxon>
        <taxon>Mucoromycota</taxon>
        <taxon>Glomeromycotina</taxon>
        <taxon>Glomeromycetes</taxon>
        <taxon>Glomerales</taxon>
        <taxon>Glomeraceae</taxon>
        <taxon>Rhizophagus</taxon>
    </lineage>
</organism>
<dbReference type="STRING" id="1432141.A0A015J8B5"/>
<proteinExistence type="predicted"/>
<keyword evidence="2" id="KW-1185">Reference proteome</keyword>
<evidence type="ECO:0000313" key="1">
    <source>
        <dbReference type="EMBL" id="EXX65812.1"/>
    </source>
</evidence>
<sequence length="279" mass="33367">MHLIYENIAGYIFKLWTGNFFQKGYEDNKDYVLDKAIWNEIGNNMNNVRKTIPAYLGRPPRNIVLYYNGYKAEEWFTWITLYSLPLLKDRMPIRNYEGWANFVKAVRLCNKLVEYYCGKEERISTMKLCFHNILHTADSIENTGPCLATWQFPMERINKNEKRNVFSQDGVNEEFYYPSNLSMYGTKFGRLLTKDGHFIGSKWIKKNKDWARTNYSVLAIMEVDKWAAYLKRPPEFILQKFYGNIEYYLTYEFEGKVHMLAYIHWTTNITPHSTDRQRF</sequence>
<dbReference type="PANTHER" id="PTHR46579">
    <property type="entry name" value="F5/8 TYPE C DOMAIN-CONTAINING PROTEIN-RELATED"/>
    <property type="match status" value="1"/>
</dbReference>
<dbReference type="AlphaFoldDB" id="A0A015J8B5"/>
<reference evidence="1 2" key="1">
    <citation type="submission" date="2014-02" db="EMBL/GenBank/DDBJ databases">
        <title>Single nucleus genome sequencing reveals high similarity among nuclei of an endomycorrhizal fungus.</title>
        <authorList>
            <person name="Lin K."/>
            <person name="Geurts R."/>
            <person name="Zhang Z."/>
            <person name="Limpens E."/>
            <person name="Saunders D.G."/>
            <person name="Mu D."/>
            <person name="Pang E."/>
            <person name="Cao H."/>
            <person name="Cha H."/>
            <person name="Lin T."/>
            <person name="Zhou Q."/>
            <person name="Shang Y."/>
            <person name="Li Y."/>
            <person name="Ivanov S."/>
            <person name="Sharma T."/>
            <person name="Velzen R.V."/>
            <person name="Ruijter N.D."/>
            <person name="Aanen D.K."/>
            <person name="Win J."/>
            <person name="Kamoun S."/>
            <person name="Bisseling T."/>
            <person name="Huang S."/>
        </authorList>
    </citation>
    <scope>NUCLEOTIDE SEQUENCE [LARGE SCALE GENOMIC DNA]</scope>
    <source>
        <strain evidence="2">DAOM197198w</strain>
    </source>
</reference>
<dbReference type="Proteomes" id="UP000022910">
    <property type="component" value="Unassembled WGS sequence"/>
</dbReference>
<dbReference type="HOGENOM" id="CLU_802036_0_0_1"/>
<comment type="caution">
    <text evidence="1">The sequence shown here is derived from an EMBL/GenBank/DDBJ whole genome shotgun (WGS) entry which is preliminary data.</text>
</comment>
<evidence type="ECO:0000313" key="2">
    <source>
        <dbReference type="Proteomes" id="UP000022910"/>
    </source>
</evidence>
<gene>
    <name evidence="1" type="ORF">RirG_129720</name>
</gene>
<dbReference type="PANTHER" id="PTHR46579:SF1">
    <property type="entry name" value="F5_8 TYPE C DOMAIN-CONTAINING PROTEIN"/>
    <property type="match status" value="1"/>
</dbReference>
<name>A0A015J8B5_RHIIW</name>
<dbReference type="EMBL" id="JEMT01020375">
    <property type="protein sequence ID" value="EXX65812.1"/>
    <property type="molecule type" value="Genomic_DNA"/>
</dbReference>
<dbReference type="OrthoDB" id="2443892at2759"/>
<accession>A0A015J8B5</accession>